<feature type="region of interest" description="Disordered" evidence="1">
    <location>
        <begin position="177"/>
        <end position="204"/>
    </location>
</feature>
<proteinExistence type="predicted"/>
<accession>A0A0L6UJE6</accession>
<reference evidence="3 4" key="1">
    <citation type="submission" date="2015-08" db="EMBL/GenBank/DDBJ databases">
        <title>Next Generation Sequencing and Analysis of the Genome of Puccinia sorghi L Schw, the Causal Agent of Maize Common Rust.</title>
        <authorList>
            <person name="Rochi L."/>
            <person name="Burguener G."/>
            <person name="Darino M."/>
            <person name="Turjanski A."/>
            <person name="Kreff E."/>
            <person name="Dieguez M.J."/>
            <person name="Sacco F."/>
        </authorList>
    </citation>
    <scope>NUCLEOTIDE SEQUENCE [LARGE SCALE GENOMIC DNA]</scope>
    <source>
        <strain evidence="3 4">RO10H11247</strain>
    </source>
</reference>
<organism evidence="3 4">
    <name type="scientific">Puccinia sorghi</name>
    <dbReference type="NCBI Taxonomy" id="27349"/>
    <lineage>
        <taxon>Eukaryota</taxon>
        <taxon>Fungi</taxon>
        <taxon>Dikarya</taxon>
        <taxon>Basidiomycota</taxon>
        <taxon>Pucciniomycotina</taxon>
        <taxon>Pucciniomycetes</taxon>
        <taxon>Pucciniales</taxon>
        <taxon>Pucciniaceae</taxon>
        <taxon>Puccinia</taxon>
    </lineage>
</organism>
<sequence length="204" mass="22287">MKSIGLRVMFCLLFNFSQIWLASAAPQEGKPGKDSFKSGPNTSGAGSQDKPLMGVGIGADGTQNPKPSQVIQKYFQVLTPANGKSSFGYLVALLGTMYHLGDLWKAILANLTLDLPNQTIMLKISNHVVRKSSNTPRRTTSYFGYTPCLRTSFPDDLVDDFFFKEFKGVEDNAKEGGLAESHDEHLGTGDQTVRKPGHRNGCLQ</sequence>
<evidence type="ECO:0000256" key="1">
    <source>
        <dbReference type="SAM" id="MobiDB-lite"/>
    </source>
</evidence>
<name>A0A0L6UJE6_9BASI</name>
<comment type="caution">
    <text evidence="3">The sequence shown here is derived from an EMBL/GenBank/DDBJ whole genome shotgun (WGS) entry which is preliminary data.</text>
</comment>
<dbReference type="AlphaFoldDB" id="A0A0L6UJE6"/>
<gene>
    <name evidence="3" type="ORF">VP01_5700g1</name>
</gene>
<keyword evidence="4" id="KW-1185">Reference proteome</keyword>
<dbReference type="EMBL" id="LAVV01010942">
    <property type="protein sequence ID" value="KNZ48387.1"/>
    <property type="molecule type" value="Genomic_DNA"/>
</dbReference>
<feature type="region of interest" description="Disordered" evidence="1">
    <location>
        <begin position="30"/>
        <end position="59"/>
    </location>
</feature>
<dbReference type="VEuPathDB" id="FungiDB:VP01_5700g1"/>
<feature type="signal peptide" evidence="2">
    <location>
        <begin position="1"/>
        <end position="24"/>
    </location>
</feature>
<evidence type="ECO:0000313" key="3">
    <source>
        <dbReference type="EMBL" id="KNZ48387.1"/>
    </source>
</evidence>
<dbReference type="Proteomes" id="UP000037035">
    <property type="component" value="Unassembled WGS sequence"/>
</dbReference>
<feature type="chain" id="PRO_5005567946" evidence="2">
    <location>
        <begin position="25"/>
        <end position="204"/>
    </location>
</feature>
<evidence type="ECO:0000256" key="2">
    <source>
        <dbReference type="SAM" id="SignalP"/>
    </source>
</evidence>
<protein>
    <submittedName>
        <fullName evidence="3">Uncharacterized protein</fullName>
    </submittedName>
</protein>
<keyword evidence="2" id="KW-0732">Signal</keyword>
<evidence type="ECO:0000313" key="4">
    <source>
        <dbReference type="Proteomes" id="UP000037035"/>
    </source>
</evidence>